<dbReference type="EC" id="3.6.1.9" evidence="3"/>
<feature type="site" description="Important for substrate specificity" evidence="3">
    <location>
        <position position="169"/>
    </location>
</feature>
<keyword evidence="3" id="KW-0546">Nucleotide metabolism</keyword>
<dbReference type="CDD" id="cd00555">
    <property type="entry name" value="Maf"/>
    <property type="match status" value="1"/>
</dbReference>
<comment type="catalytic activity">
    <reaction evidence="3">
        <text>dTTP + H2O = dTMP + diphosphate + H(+)</text>
        <dbReference type="Rhea" id="RHEA:28534"/>
        <dbReference type="ChEBI" id="CHEBI:15377"/>
        <dbReference type="ChEBI" id="CHEBI:15378"/>
        <dbReference type="ChEBI" id="CHEBI:33019"/>
        <dbReference type="ChEBI" id="CHEBI:37568"/>
        <dbReference type="ChEBI" id="CHEBI:63528"/>
        <dbReference type="EC" id="3.6.1.9"/>
    </reaction>
</comment>
<protein>
    <recommendedName>
        <fullName evidence="3">dTTP/UTP pyrophosphatase</fullName>
        <shortName evidence="3">dTTPase/UTPase</shortName>
        <ecNumber evidence="3">3.6.1.9</ecNumber>
    </recommendedName>
    <alternativeName>
        <fullName evidence="3">Nucleoside triphosphate pyrophosphatase</fullName>
    </alternativeName>
    <alternativeName>
        <fullName evidence="3">Nucleotide pyrophosphatase</fullName>
        <shortName evidence="3">Nucleotide PPase</shortName>
    </alternativeName>
</protein>
<evidence type="ECO:0000256" key="1">
    <source>
        <dbReference type="ARBA" id="ARBA00001968"/>
    </source>
</evidence>
<feature type="site" description="Important for substrate specificity" evidence="3">
    <location>
        <position position="26"/>
    </location>
</feature>
<dbReference type="Pfam" id="PF02545">
    <property type="entry name" value="Maf"/>
    <property type="match status" value="1"/>
</dbReference>
<comment type="cofactor">
    <cofactor evidence="1 3">
        <name>a divalent metal cation</name>
        <dbReference type="ChEBI" id="CHEBI:60240"/>
    </cofactor>
</comment>
<dbReference type="GO" id="GO:0036221">
    <property type="term" value="F:UTP diphosphatase activity"/>
    <property type="evidence" value="ECO:0007669"/>
    <property type="project" value="RHEA"/>
</dbReference>
<dbReference type="NCBIfam" id="TIGR00172">
    <property type="entry name" value="maf"/>
    <property type="match status" value="1"/>
</dbReference>
<keyword evidence="3" id="KW-0963">Cytoplasm</keyword>
<name>A0A497F8P2_9CREN</name>
<dbReference type="GO" id="GO:0009117">
    <property type="term" value="P:nucleotide metabolic process"/>
    <property type="evidence" value="ECO:0007669"/>
    <property type="project" value="UniProtKB-KW"/>
</dbReference>
<dbReference type="PANTHER" id="PTHR43213:SF5">
    <property type="entry name" value="BIFUNCTIONAL DTTP_UTP PYROPHOSPHATASE_METHYLTRANSFERASE PROTEIN-RELATED"/>
    <property type="match status" value="1"/>
</dbReference>
<evidence type="ECO:0000313" key="5">
    <source>
        <dbReference type="Proteomes" id="UP000269499"/>
    </source>
</evidence>
<comment type="caution">
    <text evidence="4">The sequence shown here is derived from an EMBL/GenBank/DDBJ whole genome shotgun (WGS) entry which is preliminary data.</text>
</comment>
<comment type="caution">
    <text evidence="3">Lacks conserved residue(s) required for the propagation of feature annotation.</text>
</comment>
<evidence type="ECO:0000256" key="2">
    <source>
        <dbReference type="ARBA" id="ARBA00022801"/>
    </source>
</evidence>
<dbReference type="InterPro" id="IPR003697">
    <property type="entry name" value="Maf-like"/>
</dbReference>
<feature type="active site" description="Proton acceptor" evidence="3">
    <location>
        <position position="84"/>
    </location>
</feature>
<comment type="similarity">
    <text evidence="3">Belongs to the Maf family. YhdE subfamily.</text>
</comment>
<dbReference type="HAMAP" id="MF_00528">
    <property type="entry name" value="Maf"/>
    <property type="match status" value="1"/>
</dbReference>
<dbReference type="EMBL" id="QMRA01000001">
    <property type="protein sequence ID" value="RLE55965.1"/>
    <property type="molecule type" value="Genomic_DNA"/>
</dbReference>
<comment type="catalytic activity">
    <reaction evidence="3">
        <text>UTP + H2O = UMP + diphosphate + H(+)</text>
        <dbReference type="Rhea" id="RHEA:29395"/>
        <dbReference type="ChEBI" id="CHEBI:15377"/>
        <dbReference type="ChEBI" id="CHEBI:15378"/>
        <dbReference type="ChEBI" id="CHEBI:33019"/>
        <dbReference type="ChEBI" id="CHEBI:46398"/>
        <dbReference type="ChEBI" id="CHEBI:57865"/>
        <dbReference type="EC" id="3.6.1.9"/>
    </reaction>
</comment>
<dbReference type="InterPro" id="IPR029001">
    <property type="entry name" value="ITPase-like_fam"/>
</dbReference>
<comment type="function">
    <text evidence="3">Nucleoside triphosphate pyrophosphatase that hydrolyzes dTTP and UTP. May have a dual role in cell division arrest and in preventing the incorporation of modified nucleotides into cellular nucleic acids.</text>
</comment>
<dbReference type="Gene3D" id="3.90.950.10">
    <property type="match status" value="1"/>
</dbReference>
<dbReference type="GO" id="GO:0005737">
    <property type="term" value="C:cytoplasm"/>
    <property type="evidence" value="ECO:0007669"/>
    <property type="project" value="UniProtKB-SubCell"/>
</dbReference>
<accession>A0A497F8P2</accession>
<sequence length="215" mass="23477">MPRSAITFTVVDKLNSRIILASASPRRREILERILGRSIQVVIPEVDEVVDINLSPAEQAKALALKKAEYAARKIESGIVVAGDTVVVVDGEVLGKPKDEREAREMLTKLSGKEHKVITGIAVINVETGEELVDAVETKVYMKKMTMEELELYIKSGEPLGKAGGYAIQEIGALLVGGIDGCFFNVVGLPISKLYEMLKQFGVNLLEEAVRGRRT</sequence>
<reference evidence="4 5" key="1">
    <citation type="submission" date="2018-06" db="EMBL/GenBank/DDBJ databases">
        <title>Extensive metabolic versatility and redundancy in microbially diverse, dynamic hydrothermal sediments.</title>
        <authorList>
            <person name="Dombrowski N."/>
            <person name="Teske A."/>
            <person name="Baker B.J."/>
        </authorList>
    </citation>
    <scope>NUCLEOTIDE SEQUENCE [LARGE SCALE GENOMIC DNA]</scope>
    <source>
        <strain evidence="4">B20_G2</strain>
    </source>
</reference>
<evidence type="ECO:0000313" key="4">
    <source>
        <dbReference type="EMBL" id="RLE55965.1"/>
    </source>
</evidence>
<dbReference type="PANTHER" id="PTHR43213">
    <property type="entry name" value="BIFUNCTIONAL DTTP/UTP PYROPHOSPHATASE/METHYLTRANSFERASE PROTEIN-RELATED"/>
    <property type="match status" value="1"/>
</dbReference>
<dbReference type="GO" id="GO:0036218">
    <property type="term" value="F:dTTP diphosphatase activity"/>
    <property type="evidence" value="ECO:0007669"/>
    <property type="project" value="RHEA"/>
</dbReference>
<evidence type="ECO:0000256" key="3">
    <source>
        <dbReference type="HAMAP-Rule" id="MF_00528"/>
    </source>
</evidence>
<organism evidence="4 5">
    <name type="scientific">Thermoproteota archaeon</name>
    <dbReference type="NCBI Taxonomy" id="2056631"/>
    <lineage>
        <taxon>Archaea</taxon>
        <taxon>Thermoproteota</taxon>
    </lineage>
</organism>
<dbReference type="PIRSF" id="PIRSF006305">
    <property type="entry name" value="Maf"/>
    <property type="match status" value="1"/>
</dbReference>
<gene>
    <name evidence="4" type="primary">maf</name>
    <name evidence="4" type="ORF">DRJ26_00040</name>
</gene>
<feature type="site" description="Important for substrate specificity" evidence="3">
    <location>
        <position position="85"/>
    </location>
</feature>
<dbReference type="Proteomes" id="UP000269499">
    <property type="component" value="Unassembled WGS sequence"/>
</dbReference>
<dbReference type="SUPFAM" id="SSF52972">
    <property type="entry name" value="ITPase-like"/>
    <property type="match status" value="1"/>
</dbReference>
<dbReference type="AlphaFoldDB" id="A0A497F8P2"/>
<comment type="subcellular location">
    <subcellularLocation>
        <location evidence="3">Cytoplasm</location>
    </subcellularLocation>
</comment>
<keyword evidence="2 3" id="KW-0378">Hydrolase</keyword>
<proteinExistence type="inferred from homology"/>